<name>A0A6H3NTJ6_9LEPT</name>
<feature type="transmembrane region" description="Helical" evidence="1">
    <location>
        <begin position="333"/>
        <end position="358"/>
    </location>
</feature>
<evidence type="ECO:0000256" key="1">
    <source>
        <dbReference type="SAM" id="Phobius"/>
    </source>
</evidence>
<accession>A0A6H3NTJ6</accession>
<keyword evidence="1" id="KW-1133">Transmembrane helix</keyword>
<dbReference type="AlphaFoldDB" id="A0A6H3NTJ6"/>
<protein>
    <submittedName>
        <fullName evidence="2">Uncharacterized protein</fullName>
    </submittedName>
</protein>
<reference evidence="2" key="1">
    <citation type="journal article" date="2019" name="PLoS Negl. Trop. Dis.">
        <title>Revisiting the worldwide diversity of Leptospira species in the environment.</title>
        <authorList>
            <person name="Vincent A.T."/>
            <person name="Schiettekatte O."/>
            <person name="Bourhy P."/>
            <person name="Veyrier F.J."/>
            <person name="Picardeau M."/>
        </authorList>
    </citation>
    <scope>NUCLEOTIDE SEQUENCE [LARGE SCALE GENOMIC DNA]</scope>
    <source>
        <strain evidence="2">201601109</strain>
    </source>
</reference>
<evidence type="ECO:0000313" key="3">
    <source>
        <dbReference type="Proteomes" id="UP000297649"/>
    </source>
</evidence>
<keyword evidence="3" id="KW-1185">Reference proteome</keyword>
<sequence length="370" mass="42121">MKRIRFVFFLLLLTTCNDKKPDSLLWLLPLLGSGNNTLQSTPEGPINPPDTLLPTFIQITILKPESIDTYCPMYGGLFIQFTQGDEKTCSPTDWNPSCINMGINENGVQTFLDPRTYTGIDFSTNIEVNSSYFPKDKRSNLFCFFRPIPQDTDHVEMYSFQNQSKNIPSSNCYNTINESRCIDTIPLLGSLEFKMPKEFPILISDGNGHAGAHTLELNYVSEENLYTTCVYIGNEHKSVEGFTKNAYISGVQDTKGKNGYCIQCELNFCKSIDPNTGLLVELTPVSQFAIPVGEIVLAKSEITLSVIKGEGPYKHTVQWNIENFHQLVNSNQMAILTANSIFLFWFLIPSLIMIFYFYNKKWKHWLRKRN</sequence>
<dbReference type="Proteomes" id="UP000297649">
    <property type="component" value="Unassembled WGS sequence"/>
</dbReference>
<keyword evidence="1" id="KW-0472">Membrane</keyword>
<dbReference type="OrthoDB" id="320135at2"/>
<dbReference type="RefSeq" id="WP_135745770.1">
    <property type="nucleotide sequence ID" value="NZ_JAIZBL010000004.1"/>
</dbReference>
<gene>
    <name evidence="2" type="ORF">EHR08_07745</name>
</gene>
<evidence type="ECO:0000313" key="2">
    <source>
        <dbReference type="EMBL" id="TGN16147.1"/>
    </source>
</evidence>
<dbReference type="EMBL" id="RQHU01000005">
    <property type="protein sequence ID" value="TGN16147.1"/>
    <property type="molecule type" value="Genomic_DNA"/>
</dbReference>
<organism evidence="2 3">
    <name type="scientific">Leptospira bandrabouensis</name>
    <dbReference type="NCBI Taxonomy" id="2484903"/>
    <lineage>
        <taxon>Bacteria</taxon>
        <taxon>Pseudomonadati</taxon>
        <taxon>Spirochaetota</taxon>
        <taxon>Spirochaetia</taxon>
        <taxon>Leptospirales</taxon>
        <taxon>Leptospiraceae</taxon>
        <taxon>Leptospira</taxon>
    </lineage>
</organism>
<proteinExistence type="predicted"/>
<keyword evidence="1" id="KW-0812">Transmembrane</keyword>
<comment type="caution">
    <text evidence="2">The sequence shown here is derived from an EMBL/GenBank/DDBJ whole genome shotgun (WGS) entry which is preliminary data.</text>
</comment>